<dbReference type="Proteomes" id="UP000075663">
    <property type="component" value="Unassembled WGS sequence"/>
</dbReference>
<dbReference type="GO" id="GO:0016020">
    <property type="term" value="C:membrane"/>
    <property type="evidence" value="ECO:0007669"/>
    <property type="project" value="InterPro"/>
</dbReference>
<evidence type="ECO:0000259" key="2">
    <source>
        <dbReference type="Pfam" id="PF06580"/>
    </source>
</evidence>
<accession>A0A150XZX5</accession>
<dbReference type="Pfam" id="PF06580">
    <property type="entry name" value="His_kinase"/>
    <property type="match status" value="1"/>
</dbReference>
<feature type="transmembrane region" description="Helical" evidence="1">
    <location>
        <begin position="37"/>
        <end position="58"/>
    </location>
</feature>
<evidence type="ECO:0000256" key="1">
    <source>
        <dbReference type="SAM" id="Phobius"/>
    </source>
</evidence>
<organism evidence="3 4">
    <name type="scientific">Roseivirga seohaensis</name>
    <dbReference type="NCBI Taxonomy" id="1914963"/>
    <lineage>
        <taxon>Bacteria</taxon>
        <taxon>Pseudomonadati</taxon>
        <taxon>Bacteroidota</taxon>
        <taxon>Cytophagia</taxon>
        <taxon>Cytophagales</taxon>
        <taxon>Roseivirgaceae</taxon>
        <taxon>Roseivirga</taxon>
    </lineage>
</organism>
<dbReference type="EMBL" id="LRPB01000023">
    <property type="protein sequence ID" value="KYG84303.1"/>
    <property type="molecule type" value="Genomic_DNA"/>
</dbReference>
<dbReference type="PANTHER" id="PTHR34220">
    <property type="entry name" value="SENSOR HISTIDINE KINASE YPDA"/>
    <property type="match status" value="1"/>
</dbReference>
<dbReference type="SUPFAM" id="SSF55874">
    <property type="entry name" value="ATPase domain of HSP90 chaperone/DNA topoisomerase II/histidine kinase"/>
    <property type="match status" value="1"/>
</dbReference>
<keyword evidence="1" id="KW-0812">Transmembrane</keyword>
<feature type="transmembrane region" description="Helical" evidence="1">
    <location>
        <begin position="114"/>
        <end position="135"/>
    </location>
</feature>
<comment type="caution">
    <text evidence="3">The sequence shown here is derived from an EMBL/GenBank/DDBJ whole genome shotgun (WGS) entry which is preliminary data.</text>
</comment>
<feature type="transmembrane region" description="Helical" evidence="1">
    <location>
        <begin position="79"/>
        <end position="102"/>
    </location>
</feature>
<reference evidence="3 4" key="1">
    <citation type="submission" date="2016-01" db="EMBL/GenBank/DDBJ databases">
        <title>Genome sequencing of Roseivirga seohaensis SW-152.</title>
        <authorList>
            <person name="Selvaratnam C."/>
            <person name="Thevarajoo S."/>
            <person name="Goh K.M."/>
            <person name="Ee R."/>
            <person name="Chan K.-G."/>
            <person name="Chong C.S."/>
        </authorList>
    </citation>
    <scope>NUCLEOTIDE SEQUENCE [LARGE SCALE GENOMIC DNA]</scope>
    <source>
        <strain evidence="3 4">SW-152</strain>
    </source>
</reference>
<dbReference type="PANTHER" id="PTHR34220:SF7">
    <property type="entry name" value="SENSOR HISTIDINE KINASE YPDA"/>
    <property type="match status" value="1"/>
</dbReference>
<sequence length="347" mass="39821">MKLMINQEHSRRPYALFGLLVWLFFALTLSFGTSGWLIIVVFSSFFSLLSVVAIWALIKFALTSLIAKRSKLGFIKGAILISLASALLILLFNIVIVGYFPGMKAEGMPSLIKSFYSTFFLYLLVLSIAAFIYVWKEHRRIQDENHDFREKLLQGEINLKSQELNFLKSQIQPHFLFNTLNTIYGMALTKSEKTPDTILKLSGLLDYILYSVNKEKVVLKNELKHIKQYVSLEKIRFEDSLEVSIEFDEITDAISLPPMLFLPFVENAFKHGVRNENRLTVKLKLEVTDKAIFFVVENSATESNKNTAGIGLQNIKNRLNLIYENRHSLKTGYKDGVYKVELRIDQV</sequence>
<keyword evidence="1" id="KW-1133">Transmembrane helix</keyword>
<dbReference type="AlphaFoldDB" id="A0A150XZX5"/>
<gene>
    <name evidence="3" type="ORF">AWW67_04110</name>
</gene>
<dbReference type="InterPro" id="IPR010559">
    <property type="entry name" value="Sig_transdc_His_kin_internal"/>
</dbReference>
<feature type="transmembrane region" description="Helical" evidence="1">
    <location>
        <begin position="12"/>
        <end position="31"/>
    </location>
</feature>
<dbReference type="STRING" id="1914963.AWW67_04110"/>
<protein>
    <recommendedName>
        <fullName evidence="2">Signal transduction histidine kinase internal region domain-containing protein</fullName>
    </recommendedName>
</protein>
<dbReference type="RefSeq" id="WP_062301115.1">
    <property type="nucleotide sequence ID" value="NZ_LRPB01000023.1"/>
</dbReference>
<dbReference type="InterPro" id="IPR036890">
    <property type="entry name" value="HATPase_C_sf"/>
</dbReference>
<evidence type="ECO:0000313" key="4">
    <source>
        <dbReference type="Proteomes" id="UP000075663"/>
    </source>
</evidence>
<dbReference type="Gene3D" id="3.30.565.10">
    <property type="entry name" value="Histidine kinase-like ATPase, C-terminal domain"/>
    <property type="match status" value="1"/>
</dbReference>
<feature type="domain" description="Signal transduction histidine kinase internal region" evidence="2">
    <location>
        <begin position="163"/>
        <end position="241"/>
    </location>
</feature>
<keyword evidence="1" id="KW-0472">Membrane</keyword>
<name>A0A150XZX5_9BACT</name>
<dbReference type="InterPro" id="IPR050640">
    <property type="entry name" value="Bact_2-comp_sensor_kinase"/>
</dbReference>
<evidence type="ECO:0000313" key="3">
    <source>
        <dbReference type="EMBL" id="KYG84303.1"/>
    </source>
</evidence>
<dbReference type="GO" id="GO:0000155">
    <property type="term" value="F:phosphorelay sensor kinase activity"/>
    <property type="evidence" value="ECO:0007669"/>
    <property type="project" value="InterPro"/>
</dbReference>
<proteinExistence type="predicted"/>